<evidence type="ECO:0000313" key="2">
    <source>
        <dbReference type="Proteomes" id="UP000317894"/>
    </source>
</evidence>
<dbReference type="InterPro" id="IPR053842">
    <property type="entry name" value="NikA-like"/>
</dbReference>
<name>A0A552UFD7_9SPHN</name>
<evidence type="ECO:0000313" key="1">
    <source>
        <dbReference type="EMBL" id="TRW16936.1"/>
    </source>
</evidence>
<organism evidence="1 2">
    <name type="scientific">Glacieibacterium frigidum</name>
    <dbReference type="NCBI Taxonomy" id="2593303"/>
    <lineage>
        <taxon>Bacteria</taxon>
        <taxon>Pseudomonadati</taxon>
        <taxon>Pseudomonadota</taxon>
        <taxon>Alphaproteobacteria</taxon>
        <taxon>Sphingomonadales</taxon>
        <taxon>Sphingosinicellaceae</taxon>
        <taxon>Glacieibacterium</taxon>
    </lineage>
</organism>
<sequence length="114" mass="12059">MAATERVVVLFEPAEKRALQSRAAAASLSMGEFIKRAVIGAEASPNADQQAELEVLATELEKAVVRMSDRLDTTIARVDATLDPGRDAERRARIEAEVAGLDLSGVAALLGRAA</sequence>
<comment type="caution">
    <text evidence="1">The sequence shown here is derived from an EMBL/GenBank/DDBJ whole genome shotgun (WGS) entry which is preliminary data.</text>
</comment>
<dbReference type="Proteomes" id="UP000317894">
    <property type="component" value="Unassembled WGS sequence"/>
</dbReference>
<keyword evidence="2" id="KW-1185">Reference proteome</keyword>
<reference evidence="1 2" key="1">
    <citation type="submission" date="2019-07" db="EMBL/GenBank/DDBJ databases">
        <title>Novel species isolated from glacier.</title>
        <authorList>
            <person name="Liu Q."/>
            <person name="Xin Y.-H."/>
        </authorList>
    </citation>
    <scope>NUCLEOTIDE SEQUENCE [LARGE SCALE GENOMIC DNA]</scope>
    <source>
        <strain evidence="1 2">LB1R16</strain>
    </source>
</reference>
<protein>
    <submittedName>
        <fullName evidence="1">Uncharacterized protein</fullName>
    </submittedName>
</protein>
<accession>A0A552UFD7</accession>
<dbReference type="EMBL" id="VJWA01000001">
    <property type="protein sequence ID" value="TRW16936.1"/>
    <property type="molecule type" value="Genomic_DNA"/>
</dbReference>
<gene>
    <name evidence="1" type="ORF">FMM06_01635</name>
</gene>
<dbReference type="AlphaFoldDB" id="A0A552UFD7"/>
<dbReference type="Pfam" id="PF21983">
    <property type="entry name" value="NikA-like"/>
    <property type="match status" value="1"/>
</dbReference>
<dbReference type="RefSeq" id="WP_143554480.1">
    <property type="nucleotide sequence ID" value="NZ_VJWA01000001.1"/>
</dbReference>
<proteinExistence type="predicted"/>